<evidence type="ECO:0000313" key="16">
    <source>
        <dbReference type="Proteomes" id="UP000494206"/>
    </source>
</evidence>
<keyword evidence="9" id="KW-0539">Nucleus</keyword>
<dbReference type="SMART" id="SM00657">
    <property type="entry name" value="RPOL4c"/>
    <property type="match status" value="1"/>
</dbReference>
<dbReference type="InterPro" id="IPR005574">
    <property type="entry name" value="Rpb4/RPC9"/>
</dbReference>
<evidence type="ECO:0000256" key="13">
    <source>
        <dbReference type="ARBA" id="ARBA00073026"/>
    </source>
</evidence>
<evidence type="ECO:0000256" key="10">
    <source>
        <dbReference type="ARBA" id="ARBA00043924"/>
    </source>
</evidence>
<evidence type="ECO:0000256" key="9">
    <source>
        <dbReference type="ARBA" id="ARBA00023242"/>
    </source>
</evidence>
<evidence type="ECO:0000256" key="11">
    <source>
        <dbReference type="ARBA" id="ARBA00044007"/>
    </source>
</evidence>
<dbReference type="GO" id="GO:0005886">
    <property type="term" value="C:plasma membrane"/>
    <property type="evidence" value="ECO:0007669"/>
    <property type="project" value="UniProtKB-SubCell"/>
</dbReference>
<evidence type="ECO:0000256" key="4">
    <source>
        <dbReference type="ARBA" id="ARBA00016672"/>
    </source>
</evidence>
<evidence type="ECO:0000259" key="14">
    <source>
        <dbReference type="SMART" id="SM00657"/>
    </source>
</evidence>
<comment type="subunit">
    <text evidence="11">Component of the RNA polymerase III complex consisting of 17 subunits: a ten-subunit horseshoe-shaped catalytic core composed of POLR3A/RPC1, POLR3B/RPC2, POLR1C/RPAC1, POLR1D/RPAC2, POLR3K/RPC10, POLR2E/RPABC1, POLR2F/RPABC2, POLR2H/RPABC3, POLR2K/RPABC4 and POLR2L/RPABC5; a mobile stalk composed of two subunits POLR3H/RPC8 and CRCP/RPC9, protruding from the core and functioning primarily in transcription initiation; and additional subunits homologous to general transcription factors of the RNA polymerase II machinery, POLR3C/RPC3-POLR3F/RPC6-POLR3G/RPC7 heterotrimer required for transcription initiation and POLR3D/RPC4-POLR3E/RPC5 heterodimer involved in both transcription initiation and termination.</text>
</comment>
<dbReference type="Gene3D" id="1.20.1250.40">
    <property type="match status" value="1"/>
</dbReference>
<keyword evidence="8" id="KW-0804">Transcription</keyword>
<dbReference type="PANTHER" id="PTHR15561">
    <property type="entry name" value="CALCITONIN GENE-RELATED PEPTIDE-RECEPTOR COMPONENT PROTEIN"/>
    <property type="match status" value="1"/>
</dbReference>
<evidence type="ECO:0000256" key="1">
    <source>
        <dbReference type="ARBA" id="ARBA00004123"/>
    </source>
</evidence>
<dbReference type="EMBL" id="CADEPM010000004">
    <property type="protein sequence ID" value="CAB3404157.1"/>
    <property type="molecule type" value="Genomic_DNA"/>
</dbReference>
<accession>A0A8S1EVF8</accession>
<dbReference type="GO" id="GO:0005666">
    <property type="term" value="C:RNA polymerase III complex"/>
    <property type="evidence" value="ECO:0007669"/>
    <property type="project" value="InterPro"/>
</dbReference>
<comment type="function">
    <text evidence="10">Accessory protein for the calcitonin gene-related peptide (CGRP) receptor. It modulates CGRP responsiveness in a variety of tissues.</text>
</comment>
<dbReference type="AlphaFoldDB" id="A0A8S1EVF8"/>
<dbReference type="InterPro" id="IPR038324">
    <property type="entry name" value="Rpb4/RPC9_sf"/>
</dbReference>
<dbReference type="InterPro" id="IPR038846">
    <property type="entry name" value="RPC9"/>
</dbReference>
<evidence type="ECO:0000256" key="3">
    <source>
        <dbReference type="ARBA" id="ARBA00006898"/>
    </source>
</evidence>
<feature type="domain" description="RNA polymerase Rpb4/RPC9 core" evidence="14">
    <location>
        <begin position="1"/>
        <end position="125"/>
    </location>
</feature>
<dbReference type="InterPro" id="IPR010997">
    <property type="entry name" value="HRDC-like_sf"/>
</dbReference>
<evidence type="ECO:0000256" key="7">
    <source>
        <dbReference type="ARBA" id="ARBA00023136"/>
    </source>
</evidence>
<organism evidence="15 16">
    <name type="scientific">Caenorhabditis bovis</name>
    <dbReference type="NCBI Taxonomy" id="2654633"/>
    <lineage>
        <taxon>Eukaryota</taxon>
        <taxon>Metazoa</taxon>
        <taxon>Ecdysozoa</taxon>
        <taxon>Nematoda</taxon>
        <taxon>Chromadorea</taxon>
        <taxon>Rhabditida</taxon>
        <taxon>Rhabditina</taxon>
        <taxon>Rhabditomorpha</taxon>
        <taxon>Rhabditoidea</taxon>
        <taxon>Rhabditidae</taxon>
        <taxon>Peloderinae</taxon>
        <taxon>Caenorhabditis</taxon>
    </lineage>
</organism>
<dbReference type="InterPro" id="IPR006590">
    <property type="entry name" value="RNA_pol_Rpb4/RPC9_core"/>
</dbReference>
<dbReference type="Pfam" id="PF03874">
    <property type="entry name" value="RNA_pol_Rpb4"/>
    <property type="match status" value="1"/>
</dbReference>
<evidence type="ECO:0000313" key="15">
    <source>
        <dbReference type="EMBL" id="CAB3404157.1"/>
    </source>
</evidence>
<gene>
    <name evidence="15" type="ORF">CBOVIS_LOCUS6537</name>
</gene>
<comment type="similarity">
    <text evidence="3">Belongs to the eukaryotic RPC9 RNA polymerase subunit family.</text>
</comment>
<dbReference type="GO" id="GO:0006384">
    <property type="term" value="P:transcription initiation at RNA polymerase III promoter"/>
    <property type="evidence" value="ECO:0007669"/>
    <property type="project" value="InterPro"/>
</dbReference>
<comment type="caution">
    <text evidence="15">The sequence shown here is derived from an EMBL/GenBank/DDBJ whole genome shotgun (WGS) entry which is preliminary data.</text>
</comment>
<name>A0A8S1EVF8_9PELO</name>
<comment type="subcellular location">
    <subcellularLocation>
        <location evidence="2">Cell membrane</location>
        <topology evidence="2">Peripheral membrane protein</topology>
        <orientation evidence="2">Cytoplasmic side</orientation>
    </subcellularLocation>
    <subcellularLocation>
        <location evidence="1">Nucleus</location>
    </subcellularLocation>
</comment>
<keyword evidence="16" id="KW-1185">Reference proteome</keyword>
<evidence type="ECO:0000256" key="2">
    <source>
        <dbReference type="ARBA" id="ARBA00004413"/>
    </source>
</evidence>
<dbReference type="GO" id="GO:0000166">
    <property type="term" value="F:nucleotide binding"/>
    <property type="evidence" value="ECO:0007669"/>
    <property type="project" value="InterPro"/>
</dbReference>
<keyword evidence="5" id="KW-1003">Cell membrane</keyword>
<dbReference type="FunFam" id="1.20.1250.40:FF:000002">
    <property type="entry name" value="DNA-directed RNA polymerase III subunit RPC9"/>
    <property type="match status" value="1"/>
</dbReference>
<evidence type="ECO:0000256" key="5">
    <source>
        <dbReference type="ARBA" id="ARBA00022475"/>
    </source>
</evidence>
<dbReference type="OrthoDB" id="1746530at2759"/>
<evidence type="ECO:0000256" key="12">
    <source>
        <dbReference type="ARBA" id="ARBA00045808"/>
    </source>
</evidence>
<keyword evidence="6" id="KW-0240">DNA-directed RNA polymerase</keyword>
<evidence type="ECO:0000256" key="6">
    <source>
        <dbReference type="ARBA" id="ARBA00022478"/>
    </source>
</evidence>
<comment type="function">
    <text evidence="12">DNA-dependent RNA polymerase catalyzes the transcription of DNA into RNA using the four ribonucleoside triphosphates as substrates. Specific peripheric component of RNA polymerase III (Pol III) which synthesizes small non-coding RNAs including 5S rRNA, snRNAs, tRNAs and miRNAs from at least 500 distinct genomic loci. With POLR3H/RPC8 forms a mobile stalk that protrudes from Pol III core and functions primarily in transcription initiation. Pol III plays a key role in sensing and limiting infection by intracellular bacteria and DNA viruses. Acts as nuclear and cytosolic DNA sensor involved in innate immune response. Can sense non-self dsDNA that serves as template for transcription into dsRNA. The non-self RNA polymerase III transcripts, such as Epstein-Barr virus-encoded RNAs (EBERs) induce type I interferon and NF-kappa-B through the RIG-I pathway.</text>
</comment>
<reference evidence="15 16" key="1">
    <citation type="submission" date="2020-04" db="EMBL/GenBank/DDBJ databases">
        <authorList>
            <person name="Laetsch R D."/>
            <person name="Stevens L."/>
            <person name="Kumar S."/>
            <person name="Blaxter L. M."/>
        </authorList>
    </citation>
    <scope>NUCLEOTIDE SEQUENCE [LARGE SCALE GENOMIC DNA]</scope>
</reference>
<keyword evidence="7" id="KW-0472">Membrane</keyword>
<sequence>MEVVKERVTVLTNFEVLSHLRNVKKEEGELPKNDRCKTLATIVYETQKYLNKSPAATQSEESIAQLIPKLRPFKLTGAETLQIINLRPSAPTDIQLLVEETEERFPDEEELNKLVETVTECLPAPVRKT</sequence>
<evidence type="ECO:0000256" key="8">
    <source>
        <dbReference type="ARBA" id="ARBA00023163"/>
    </source>
</evidence>
<dbReference type="SUPFAM" id="SSF47819">
    <property type="entry name" value="HRDC-like"/>
    <property type="match status" value="1"/>
</dbReference>
<protein>
    <recommendedName>
        <fullName evidence="4">DNA-directed RNA polymerase III subunit RPC9</fullName>
    </recommendedName>
    <alternativeName>
        <fullName evidence="13">DNA-directed RNA polymerase III subunit rpc9</fullName>
    </alternativeName>
</protein>
<proteinExistence type="inferred from homology"/>
<dbReference type="Proteomes" id="UP000494206">
    <property type="component" value="Unassembled WGS sequence"/>
</dbReference>
<dbReference type="PANTHER" id="PTHR15561:SF0">
    <property type="entry name" value="DNA-DIRECTED RNA POLYMERASE III SUBUNIT RPC9"/>
    <property type="match status" value="1"/>
</dbReference>